<dbReference type="InterPro" id="IPR029060">
    <property type="entry name" value="PIN-like_dom_sf"/>
</dbReference>
<dbReference type="EMBL" id="BSNM01000016">
    <property type="protein sequence ID" value="GLQ33109.1"/>
    <property type="molecule type" value="Genomic_DNA"/>
</dbReference>
<name>A0AA37SFH7_9GAMM</name>
<comment type="caution">
    <text evidence="6">The sequence shown here is derived from an EMBL/GenBank/DDBJ whole genome shotgun (WGS) entry which is preliminary data.</text>
</comment>
<evidence type="ECO:0000259" key="5">
    <source>
        <dbReference type="SMART" id="SM00670"/>
    </source>
</evidence>
<dbReference type="Proteomes" id="UP001161389">
    <property type="component" value="Unassembled WGS sequence"/>
</dbReference>
<dbReference type="GO" id="GO:0005829">
    <property type="term" value="C:cytosol"/>
    <property type="evidence" value="ECO:0007669"/>
    <property type="project" value="TreeGrafter"/>
</dbReference>
<evidence type="ECO:0000256" key="1">
    <source>
        <dbReference type="ARBA" id="ARBA00010393"/>
    </source>
</evidence>
<dbReference type="PANTHER" id="PTHR30473">
    <property type="entry name" value="PROTEIN PHOH"/>
    <property type="match status" value="1"/>
</dbReference>
<sequence>MTKSTTRTTTTRLNSIHRTPSPELKSKIFVLDTNVLIHDPNSVINFDEHQVAIPITVLEELDKLKSSKHTVSADCRQAIRRIDELIGDAPPDQVERGVPIIRPDSKQARGSISILMSDPDPKITPLNPALPNDLNDNKIINQIVKLQSNAPHSEYVLVTKDINMRLKARGCGLRAEDYQNDQLVSDIDLLPAGFIQLEGSFWDSIDNVESVLDGKRAKHIIPRDTIDYEVYYNQFIIDEQGFIGKVVEINKDTIALKDMCHELMMSQEAWGLTPRDIYQAMALNILLDPDIHLVTLTGSAGSGKTILALAAAIEQTMSIKRYKRIIVTRTIQGLDEDIGFLPGTEEEKMEPWLGAITDNLEALHDDDECRDGSLDYLLQKVPLQFKSLNYMRGRSFQQSFILIDECQNLTPHQIKTIITRAGAGSKVVCLGNLAQIDTAYMNPISSGLTYLTARFRQFPLGGTLQLQGVPRSQLAEYAEQYL</sequence>
<feature type="domain" description="PIN" evidence="5">
    <location>
        <begin position="27"/>
        <end position="166"/>
    </location>
</feature>
<accession>A0AA37SFH7</accession>
<gene>
    <name evidence="6" type="ORF">GCM10007876_35880</name>
</gene>
<dbReference type="Pfam" id="PF13638">
    <property type="entry name" value="PIN_4"/>
    <property type="match status" value="1"/>
</dbReference>
<dbReference type="InterPro" id="IPR027417">
    <property type="entry name" value="P-loop_NTPase"/>
</dbReference>
<keyword evidence="3" id="KW-0067">ATP-binding</keyword>
<evidence type="ECO:0000256" key="4">
    <source>
        <dbReference type="ARBA" id="ARBA00046345"/>
    </source>
</evidence>
<reference evidence="6" key="2">
    <citation type="submission" date="2023-01" db="EMBL/GenBank/DDBJ databases">
        <title>Draft genome sequence of Litoribrevibacter albus strain NBRC 110071.</title>
        <authorList>
            <person name="Sun Q."/>
            <person name="Mori K."/>
        </authorList>
    </citation>
    <scope>NUCLEOTIDE SEQUENCE</scope>
    <source>
        <strain evidence="6">NBRC 110071</strain>
    </source>
</reference>
<evidence type="ECO:0000256" key="3">
    <source>
        <dbReference type="ARBA" id="ARBA00022840"/>
    </source>
</evidence>
<keyword evidence="2" id="KW-0547">Nucleotide-binding</keyword>
<dbReference type="SUPFAM" id="SSF52540">
    <property type="entry name" value="P-loop containing nucleoside triphosphate hydrolases"/>
    <property type="match status" value="1"/>
</dbReference>
<dbReference type="RefSeq" id="WP_284383359.1">
    <property type="nucleotide sequence ID" value="NZ_BSNM01000016.1"/>
</dbReference>
<dbReference type="InterPro" id="IPR003714">
    <property type="entry name" value="PhoH"/>
</dbReference>
<evidence type="ECO:0000313" key="7">
    <source>
        <dbReference type="Proteomes" id="UP001161389"/>
    </source>
</evidence>
<proteinExistence type="inferred from homology"/>
<dbReference type="SUPFAM" id="SSF88723">
    <property type="entry name" value="PIN domain-like"/>
    <property type="match status" value="1"/>
</dbReference>
<evidence type="ECO:0000313" key="6">
    <source>
        <dbReference type="EMBL" id="GLQ33109.1"/>
    </source>
</evidence>
<dbReference type="GO" id="GO:0005524">
    <property type="term" value="F:ATP binding"/>
    <property type="evidence" value="ECO:0007669"/>
    <property type="project" value="UniProtKB-KW"/>
</dbReference>
<dbReference type="Gene3D" id="3.40.50.300">
    <property type="entry name" value="P-loop containing nucleotide triphosphate hydrolases"/>
    <property type="match status" value="1"/>
</dbReference>
<keyword evidence="7" id="KW-1185">Reference proteome</keyword>
<comment type="similarity">
    <text evidence="1">Belongs to the PhoH family.</text>
</comment>
<dbReference type="InterPro" id="IPR051451">
    <property type="entry name" value="PhoH2-like"/>
</dbReference>
<evidence type="ECO:0000256" key="2">
    <source>
        <dbReference type="ARBA" id="ARBA00022741"/>
    </source>
</evidence>
<dbReference type="CDD" id="cd09883">
    <property type="entry name" value="PIN_VapC_PhoHL-ATPase"/>
    <property type="match status" value="1"/>
</dbReference>
<dbReference type="AlphaFoldDB" id="A0AA37SFH7"/>
<comment type="similarity">
    <text evidence="4">In the N-terminal section; belongs to the PINc/VapC protein family.</text>
</comment>
<dbReference type="SMART" id="SM00670">
    <property type="entry name" value="PINc"/>
    <property type="match status" value="1"/>
</dbReference>
<reference evidence="6" key="1">
    <citation type="journal article" date="2014" name="Int. J. Syst. Evol. Microbiol.">
        <title>Complete genome sequence of Corynebacterium casei LMG S-19264T (=DSM 44701T), isolated from a smear-ripened cheese.</title>
        <authorList>
            <consortium name="US DOE Joint Genome Institute (JGI-PGF)"/>
            <person name="Walter F."/>
            <person name="Albersmeier A."/>
            <person name="Kalinowski J."/>
            <person name="Ruckert C."/>
        </authorList>
    </citation>
    <scope>NUCLEOTIDE SEQUENCE</scope>
    <source>
        <strain evidence="6">NBRC 110071</strain>
    </source>
</reference>
<dbReference type="PANTHER" id="PTHR30473:SF2">
    <property type="entry name" value="PIN DOMAIN-CONTAINING PROTEIN"/>
    <property type="match status" value="1"/>
</dbReference>
<protein>
    <recommendedName>
        <fullName evidence="5">PIN domain-containing protein</fullName>
    </recommendedName>
</protein>
<dbReference type="Pfam" id="PF02562">
    <property type="entry name" value="PhoH"/>
    <property type="match status" value="1"/>
</dbReference>
<dbReference type="FunFam" id="3.40.50.300:FF:000013">
    <property type="entry name" value="PhoH family ATPase"/>
    <property type="match status" value="1"/>
</dbReference>
<dbReference type="Gene3D" id="3.40.50.1010">
    <property type="entry name" value="5'-nuclease"/>
    <property type="match status" value="1"/>
</dbReference>
<dbReference type="InterPro" id="IPR002716">
    <property type="entry name" value="PIN_dom"/>
</dbReference>
<organism evidence="6 7">
    <name type="scientific">Litoribrevibacter albus</name>
    <dbReference type="NCBI Taxonomy" id="1473156"/>
    <lineage>
        <taxon>Bacteria</taxon>
        <taxon>Pseudomonadati</taxon>
        <taxon>Pseudomonadota</taxon>
        <taxon>Gammaproteobacteria</taxon>
        <taxon>Oceanospirillales</taxon>
        <taxon>Oceanospirillaceae</taxon>
        <taxon>Litoribrevibacter</taxon>
    </lineage>
</organism>